<keyword evidence="4 5" id="KW-0472">Membrane</keyword>
<organism evidence="7 8">
    <name type="scientific">Pigmentiphaga daeguensis</name>
    <dbReference type="NCBI Taxonomy" id="414049"/>
    <lineage>
        <taxon>Bacteria</taxon>
        <taxon>Pseudomonadati</taxon>
        <taxon>Pseudomonadota</taxon>
        <taxon>Betaproteobacteria</taxon>
        <taxon>Burkholderiales</taxon>
        <taxon>Alcaligenaceae</taxon>
        <taxon>Pigmentiphaga</taxon>
    </lineage>
</organism>
<dbReference type="PANTHER" id="PTHR37422">
    <property type="entry name" value="TEICHURONIC ACID BIOSYNTHESIS PROTEIN TUAE"/>
    <property type="match status" value="1"/>
</dbReference>
<feature type="transmembrane region" description="Helical" evidence="5">
    <location>
        <begin position="31"/>
        <end position="48"/>
    </location>
</feature>
<feature type="transmembrane region" description="Helical" evidence="5">
    <location>
        <begin position="381"/>
        <end position="401"/>
    </location>
</feature>
<feature type="transmembrane region" description="Helical" evidence="5">
    <location>
        <begin position="220"/>
        <end position="239"/>
    </location>
</feature>
<comment type="caution">
    <text evidence="7">The sequence shown here is derived from an EMBL/GenBank/DDBJ whole genome shotgun (WGS) entry which is preliminary data.</text>
</comment>
<evidence type="ECO:0000256" key="2">
    <source>
        <dbReference type="ARBA" id="ARBA00022692"/>
    </source>
</evidence>
<feature type="transmembrane region" description="Helical" evidence="5">
    <location>
        <begin position="87"/>
        <end position="107"/>
    </location>
</feature>
<evidence type="ECO:0000313" key="8">
    <source>
        <dbReference type="Proteomes" id="UP001501706"/>
    </source>
</evidence>
<sequence length="417" mass="45212">MGFAGLQGLLAVLLALFPVFLLPKMSVSNALFTVLACWGLGCLLVPGRDRERWGTYWRSAGGLSLAFLLWPLAVAIQQAVAGQPINIPYLFTRFVLLFVLAWGLTRLGAKRLEWMAWGCAAAACYAAVWIHFATLEMRPDHVGIYNIIPFSNLALLMGALAAISIGWDEPRQYAIHGVKLLAMLAGMYVAYSGQTRGSWLAVPVLVCVVCASYRHGSRKLRVMALSALVVVGVSIAGTSDMVRERVAESVAALAGGKNTLDSSSGGRIQVWHASLRLFAEHPWTGVGREHFRDALREQAKAGLITREAAELAHSHNDILYAMAAYGVPGLIAVLTLYLAPAVFFGRRLRRADPRVACAAAMGLTTAVSFFIFGLTEAMFSISITNAFYVLIMAWLVAFIVCREPAPRGAMNQEAVHS</sequence>
<feature type="domain" description="O-antigen ligase-related" evidence="6">
    <location>
        <begin position="182"/>
        <end position="333"/>
    </location>
</feature>
<dbReference type="InterPro" id="IPR007016">
    <property type="entry name" value="O-antigen_ligase-rel_domated"/>
</dbReference>
<protein>
    <submittedName>
        <fullName evidence="7">O-antigen ligase family protein</fullName>
    </submittedName>
</protein>
<feature type="transmembrane region" description="Helical" evidence="5">
    <location>
        <begin position="355"/>
        <end position="375"/>
    </location>
</feature>
<accession>A0ABP3LQT3</accession>
<proteinExistence type="predicted"/>
<dbReference type="GO" id="GO:0016874">
    <property type="term" value="F:ligase activity"/>
    <property type="evidence" value="ECO:0007669"/>
    <property type="project" value="UniProtKB-KW"/>
</dbReference>
<dbReference type="PANTHER" id="PTHR37422:SF13">
    <property type="entry name" value="LIPOPOLYSACCHARIDE BIOSYNTHESIS PROTEIN PA4999-RELATED"/>
    <property type="match status" value="1"/>
</dbReference>
<feature type="transmembrane region" description="Helical" evidence="5">
    <location>
        <begin position="114"/>
        <end position="132"/>
    </location>
</feature>
<reference evidence="8" key="1">
    <citation type="journal article" date="2019" name="Int. J. Syst. Evol. Microbiol.">
        <title>The Global Catalogue of Microorganisms (GCM) 10K type strain sequencing project: providing services to taxonomists for standard genome sequencing and annotation.</title>
        <authorList>
            <consortium name="The Broad Institute Genomics Platform"/>
            <consortium name="The Broad Institute Genome Sequencing Center for Infectious Disease"/>
            <person name="Wu L."/>
            <person name="Ma J."/>
        </authorList>
    </citation>
    <scope>NUCLEOTIDE SEQUENCE [LARGE SCALE GENOMIC DNA]</scope>
    <source>
        <strain evidence="8">JCM 14330</strain>
    </source>
</reference>
<feature type="transmembrane region" description="Helical" evidence="5">
    <location>
        <begin position="197"/>
        <end position="213"/>
    </location>
</feature>
<gene>
    <name evidence="7" type="ORF">GCM10009097_23220</name>
</gene>
<evidence type="ECO:0000313" key="7">
    <source>
        <dbReference type="EMBL" id="GAA0505511.1"/>
    </source>
</evidence>
<dbReference type="InterPro" id="IPR051533">
    <property type="entry name" value="WaaL-like"/>
</dbReference>
<keyword evidence="2 5" id="KW-0812">Transmembrane</keyword>
<evidence type="ECO:0000256" key="5">
    <source>
        <dbReference type="SAM" id="Phobius"/>
    </source>
</evidence>
<keyword evidence="7" id="KW-0436">Ligase</keyword>
<dbReference type="Proteomes" id="UP001501706">
    <property type="component" value="Unassembled WGS sequence"/>
</dbReference>
<comment type="subcellular location">
    <subcellularLocation>
        <location evidence="1">Membrane</location>
        <topology evidence="1">Multi-pass membrane protein</topology>
    </subcellularLocation>
</comment>
<keyword evidence="3 5" id="KW-1133">Transmembrane helix</keyword>
<evidence type="ECO:0000256" key="3">
    <source>
        <dbReference type="ARBA" id="ARBA00022989"/>
    </source>
</evidence>
<feature type="transmembrane region" description="Helical" evidence="5">
    <location>
        <begin position="144"/>
        <end position="166"/>
    </location>
</feature>
<dbReference type="EMBL" id="BAAAEN010000007">
    <property type="protein sequence ID" value="GAA0505511.1"/>
    <property type="molecule type" value="Genomic_DNA"/>
</dbReference>
<feature type="transmembrane region" description="Helical" evidence="5">
    <location>
        <begin position="173"/>
        <end position="191"/>
    </location>
</feature>
<feature type="transmembrane region" description="Helical" evidence="5">
    <location>
        <begin position="318"/>
        <end position="343"/>
    </location>
</feature>
<keyword evidence="8" id="KW-1185">Reference proteome</keyword>
<name>A0ABP3LQT3_9BURK</name>
<dbReference type="Pfam" id="PF04932">
    <property type="entry name" value="Wzy_C"/>
    <property type="match status" value="1"/>
</dbReference>
<evidence type="ECO:0000259" key="6">
    <source>
        <dbReference type="Pfam" id="PF04932"/>
    </source>
</evidence>
<feature type="transmembrane region" description="Helical" evidence="5">
    <location>
        <begin position="60"/>
        <end position="81"/>
    </location>
</feature>
<evidence type="ECO:0000256" key="1">
    <source>
        <dbReference type="ARBA" id="ARBA00004141"/>
    </source>
</evidence>
<evidence type="ECO:0000256" key="4">
    <source>
        <dbReference type="ARBA" id="ARBA00023136"/>
    </source>
</evidence>